<sequence>MRKLFVTIFLFICLSANAVEKKTNFSEEIFENAKASGKTVVVNSYEVWCG</sequence>
<evidence type="ECO:0008006" key="2">
    <source>
        <dbReference type="Google" id="ProtNLM"/>
    </source>
</evidence>
<reference evidence="1" key="1">
    <citation type="submission" date="2018-05" db="EMBL/GenBank/DDBJ databases">
        <authorList>
            <person name="Lanie J.A."/>
            <person name="Ng W.-L."/>
            <person name="Kazmierczak K.M."/>
            <person name="Andrzejewski T.M."/>
            <person name="Davidsen T.M."/>
            <person name="Wayne K.J."/>
            <person name="Tettelin H."/>
            <person name="Glass J.I."/>
            <person name="Rusch D."/>
            <person name="Podicherti R."/>
            <person name="Tsui H.-C.T."/>
            <person name="Winkler M.E."/>
        </authorList>
    </citation>
    <scope>NUCLEOTIDE SEQUENCE</scope>
</reference>
<proteinExistence type="predicted"/>
<gene>
    <name evidence="1" type="ORF">METZ01_LOCUS461934</name>
</gene>
<feature type="non-terminal residue" evidence="1">
    <location>
        <position position="50"/>
    </location>
</feature>
<protein>
    <recommendedName>
        <fullName evidence="2">Thioredoxin domain-containing protein</fullName>
    </recommendedName>
</protein>
<dbReference type="EMBL" id="UINC01193458">
    <property type="protein sequence ID" value="SVE09080.1"/>
    <property type="molecule type" value="Genomic_DNA"/>
</dbReference>
<name>A0A383ANE5_9ZZZZ</name>
<accession>A0A383ANE5</accession>
<dbReference type="AlphaFoldDB" id="A0A383ANE5"/>
<evidence type="ECO:0000313" key="1">
    <source>
        <dbReference type="EMBL" id="SVE09080.1"/>
    </source>
</evidence>
<organism evidence="1">
    <name type="scientific">marine metagenome</name>
    <dbReference type="NCBI Taxonomy" id="408172"/>
    <lineage>
        <taxon>unclassified sequences</taxon>
        <taxon>metagenomes</taxon>
        <taxon>ecological metagenomes</taxon>
    </lineage>
</organism>